<name>A0A5B7HBV7_PORTR</name>
<reference evidence="2 3" key="1">
    <citation type="submission" date="2019-05" db="EMBL/GenBank/DDBJ databases">
        <title>Another draft genome of Portunus trituberculatus and its Hox gene families provides insights of decapod evolution.</title>
        <authorList>
            <person name="Jeong J.-H."/>
            <person name="Song I."/>
            <person name="Kim S."/>
            <person name="Choi T."/>
            <person name="Kim D."/>
            <person name="Ryu S."/>
            <person name="Kim W."/>
        </authorList>
    </citation>
    <scope>NUCLEOTIDE SEQUENCE [LARGE SCALE GENOMIC DNA]</scope>
    <source>
        <tissue evidence="2">Muscle</tissue>
    </source>
</reference>
<feature type="compositionally biased region" description="Polar residues" evidence="1">
    <location>
        <begin position="52"/>
        <end position="62"/>
    </location>
</feature>
<accession>A0A5B7HBV7</accession>
<dbReference type="AlphaFoldDB" id="A0A5B7HBV7"/>
<evidence type="ECO:0000313" key="2">
    <source>
        <dbReference type="EMBL" id="MPC66448.1"/>
    </source>
</evidence>
<keyword evidence="3" id="KW-1185">Reference proteome</keyword>
<organism evidence="2 3">
    <name type="scientific">Portunus trituberculatus</name>
    <name type="common">Swimming crab</name>
    <name type="synonym">Neptunus trituberculatus</name>
    <dbReference type="NCBI Taxonomy" id="210409"/>
    <lineage>
        <taxon>Eukaryota</taxon>
        <taxon>Metazoa</taxon>
        <taxon>Ecdysozoa</taxon>
        <taxon>Arthropoda</taxon>
        <taxon>Crustacea</taxon>
        <taxon>Multicrustacea</taxon>
        <taxon>Malacostraca</taxon>
        <taxon>Eumalacostraca</taxon>
        <taxon>Eucarida</taxon>
        <taxon>Decapoda</taxon>
        <taxon>Pleocyemata</taxon>
        <taxon>Brachyura</taxon>
        <taxon>Eubrachyura</taxon>
        <taxon>Portunoidea</taxon>
        <taxon>Portunidae</taxon>
        <taxon>Portuninae</taxon>
        <taxon>Portunus</taxon>
    </lineage>
</organism>
<feature type="region of interest" description="Disordered" evidence="1">
    <location>
        <begin position="1"/>
        <end position="77"/>
    </location>
</feature>
<dbReference type="Proteomes" id="UP000324222">
    <property type="component" value="Unassembled WGS sequence"/>
</dbReference>
<gene>
    <name evidence="2" type="ORF">E2C01_060596</name>
</gene>
<sequence>MRSSSSYMQKSHSLPDNTAGSDPSNSHKPSGQAPLIVLLMQQSHSLPVLDNTGGSDPSSSHKASGRSKAIDPTEMVV</sequence>
<comment type="caution">
    <text evidence="2">The sequence shown here is derived from an EMBL/GenBank/DDBJ whole genome shotgun (WGS) entry which is preliminary data.</text>
</comment>
<protein>
    <submittedName>
        <fullName evidence="2">Uncharacterized protein</fullName>
    </submittedName>
</protein>
<evidence type="ECO:0000256" key="1">
    <source>
        <dbReference type="SAM" id="MobiDB-lite"/>
    </source>
</evidence>
<evidence type="ECO:0000313" key="3">
    <source>
        <dbReference type="Proteomes" id="UP000324222"/>
    </source>
</evidence>
<proteinExistence type="predicted"/>
<dbReference type="EMBL" id="VSRR010024768">
    <property type="protein sequence ID" value="MPC66448.1"/>
    <property type="molecule type" value="Genomic_DNA"/>
</dbReference>
<feature type="compositionally biased region" description="Polar residues" evidence="1">
    <location>
        <begin position="1"/>
        <end position="29"/>
    </location>
</feature>